<dbReference type="Proteomes" id="UP000053586">
    <property type="component" value="Unassembled WGS sequence"/>
</dbReference>
<evidence type="ECO:0000313" key="1">
    <source>
        <dbReference type="EMBL" id="GAB56674.1"/>
    </source>
</evidence>
<name>H5TEE7_9ALTE</name>
<sequence length="40" mass="4439">MVNCIFAGLWEGIVKHIVSPDTGLSSKHASFSFCWIRLGM</sequence>
<gene>
    <name evidence="1" type="ORF">GPUN_2559</name>
</gene>
<accession>H5TEE7</accession>
<dbReference type="AlphaFoldDB" id="H5TEE7"/>
<protein>
    <submittedName>
        <fullName evidence="1">Uncharacterized protein</fullName>
    </submittedName>
</protein>
<evidence type="ECO:0000313" key="2">
    <source>
        <dbReference type="Proteomes" id="UP000053586"/>
    </source>
</evidence>
<keyword evidence="2" id="KW-1185">Reference proteome</keyword>
<comment type="caution">
    <text evidence="1">The sequence shown here is derived from an EMBL/GenBank/DDBJ whole genome shotgun (WGS) entry which is preliminary data.</text>
</comment>
<organism evidence="1 2">
    <name type="scientific">Glaciecola punicea ACAM 611</name>
    <dbReference type="NCBI Taxonomy" id="1121923"/>
    <lineage>
        <taxon>Bacteria</taxon>
        <taxon>Pseudomonadati</taxon>
        <taxon>Pseudomonadota</taxon>
        <taxon>Gammaproteobacteria</taxon>
        <taxon>Alteromonadales</taxon>
        <taxon>Alteromonadaceae</taxon>
        <taxon>Glaciecola</taxon>
    </lineage>
</organism>
<reference evidence="1 2" key="2">
    <citation type="journal article" date="2017" name="Antonie Van Leeuwenhoek">
        <title>Rhizobium rhizosphaerae sp. nov., a novel species isolated from rice rhizosphere.</title>
        <authorList>
            <person name="Zhao J.J."/>
            <person name="Zhang J."/>
            <person name="Zhang R.J."/>
            <person name="Zhang C.W."/>
            <person name="Yin H.Q."/>
            <person name="Zhang X.X."/>
        </authorList>
    </citation>
    <scope>NUCLEOTIDE SEQUENCE [LARGE SCALE GENOMIC DNA]</scope>
    <source>
        <strain evidence="1 2">ACAM 611</strain>
    </source>
</reference>
<dbReference type="EMBL" id="BAET01000031">
    <property type="protein sequence ID" value="GAB56674.1"/>
    <property type="molecule type" value="Genomic_DNA"/>
</dbReference>
<reference evidence="1 2" key="1">
    <citation type="journal article" date="2012" name="J. Bacteriol.">
        <title>Genome sequence of proteorhodopsin-containing sea ice bacterium Glaciecola punicea ACAM 611T.</title>
        <authorList>
            <person name="Qin Q.-L."/>
            <person name="Xie B.-B."/>
            <person name="Shu Y.-L."/>
            <person name="Rong J.-C."/>
            <person name="Zhao D.-L."/>
            <person name="Zhang X.-Y."/>
            <person name="Chen X.-L."/>
            <person name="Zhou B.-C."/>
            <person name="Zhanga Y.-Z."/>
        </authorList>
    </citation>
    <scope>NUCLEOTIDE SEQUENCE [LARGE SCALE GENOMIC DNA]</scope>
    <source>
        <strain evidence="1 2">ACAM 611</strain>
    </source>
</reference>
<proteinExistence type="predicted"/>